<name>A0A219ASK2_METCM</name>
<accession>A0A219ASK2</accession>
<dbReference type="KEGG" id="pchm:VFPPC_18661"/>
<dbReference type="EMBL" id="LSBJ02000001">
    <property type="protein sequence ID" value="OWT43612.1"/>
    <property type="molecule type" value="Genomic_DNA"/>
</dbReference>
<keyword evidence="2" id="KW-1185">Reference proteome</keyword>
<dbReference type="RefSeq" id="XP_022286018.1">
    <property type="nucleotide sequence ID" value="XM_022430238.1"/>
</dbReference>
<gene>
    <name evidence="1" type="ORF">VFPPC_18661</name>
</gene>
<dbReference type="AlphaFoldDB" id="A0A219ASK2"/>
<comment type="caution">
    <text evidence="1">The sequence shown here is derived from an EMBL/GenBank/DDBJ whole genome shotgun (WGS) entry which is preliminary data.</text>
</comment>
<organism evidence="1 2">
    <name type="scientific">Pochonia chlamydosporia 170</name>
    <dbReference type="NCBI Taxonomy" id="1380566"/>
    <lineage>
        <taxon>Eukaryota</taxon>
        <taxon>Fungi</taxon>
        <taxon>Dikarya</taxon>
        <taxon>Ascomycota</taxon>
        <taxon>Pezizomycotina</taxon>
        <taxon>Sordariomycetes</taxon>
        <taxon>Hypocreomycetidae</taxon>
        <taxon>Hypocreales</taxon>
        <taxon>Clavicipitaceae</taxon>
        <taxon>Pochonia</taxon>
    </lineage>
</organism>
<dbReference type="Proteomes" id="UP000078397">
    <property type="component" value="Unassembled WGS sequence"/>
</dbReference>
<evidence type="ECO:0000313" key="1">
    <source>
        <dbReference type="EMBL" id="OWT43612.1"/>
    </source>
</evidence>
<reference evidence="1 2" key="1">
    <citation type="journal article" date="2016" name="PLoS Pathog.">
        <title>Biosynthesis of antibiotic leucinostatins in bio-control fungus Purpureocillium lilacinum and their inhibition on phytophthora revealed by genome mining.</title>
        <authorList>
            <person name="Wang G."/>
            <person name="Liu Z."/>
            <person name="Lin R."/>
            <person name="Li E."/>
            <person name="Mao Z."/>
            <person name="Ling J."/>
            <person name="Yang Y."/>
            <person name="Yin W.B."/>
            <person name="Xie B."/>
        </authorList>
    </citation>
    <scope>NUCLEOTIDE SEQUENCE [LARGE SCALE GENOMIC DNA]</scope>
    <source>
        <strain evidence="1">170</strain>
    </source>
</reference>
<evidence type="ECO:0000313" key="2">
    <source>
        <dbReference type="Proteomes" id="UP000078397"/>
    </source>
</evidence>
<proteinExistence type="predicted"/>
<dbReference type="GeneID" id="33937361"/>
<sequence length="159" mass="17702">MERDQRMYPKIDMGPRTVNHPAVVPVRPDFVLDSRYLHLFKHCPINNIAAIRALRTPMKGTPTCTSGANQNALTGVSNLKMSLTGLALLWTCLVWEEFAIHDPLGTEWRKQGQSSTSSSYSSMTVSYSTSLCCGKCFFQRATTVDVCDSTGVRLMPVPW</sequence>
<protein>
    <submittedName>
        <fullName evidence="1">Uncharacterized protein</fullName>
    </submittedName>
</protein>